<feature type="non-terminal residue" evidence="3">
    <location>
        <position position="1"/>
    </location>
</feature>
<dbReference type="Proteomes" id="UP000786811">
    <property type="component" value="Unassembled WGS sequence"/>
</dbReference>
<proteinExistence type="predicted"/>
<sequence length="115" mass="12818">RTSVDLTLGFLALAIKWQTSVGTGSDNHWAGRGLIAQSWPRLGLEPISVRQAGLPSTGPDKAPSFNSGSSHMGRLKIHAEYKPNFLKLFLCVYMLNILRNIVIQLWLVYNKSPRQ</sequence>
<name>A0A8J2HHC1_COTCN</name>
<dbReference type="EMBL" id="CAJNRD030001119">
    <property type="protein sequence ID" value="CAG5090320.1"/>
    <property type="molecule type" value="Genomic_DNA"/>
</dbReference>
<dbReference type="AlphaFoldDB" id="A0A8J2HHC1"/>
<keyword evidence="4" id="KW-1185">Reference proteome</keyword>
<evidence type="ECO:0000313" key="4">
    <source>
        <dbReference type="Proteomes" id="UP000786811"/>
    </source>
</evidence>
<keyword evidence="1" id="KW-1133">Transmembrane helix</keyword>
<keyword evidence="1" id="KW-0472">Membrane</keyword>
<feature type="signal peptide" evidence="2">
    <location>
        <begin position="1"/>
        <end position="22"/>
    </location>
</feature>
<gene>
    <name evidence="3" type="ORF">HICCMSTLAB_LOCUS5583</name>
</gene>
<feature type="non-terminal residue" evidence="3">
    <location>
        <position position="115"/>
    </location>
</feature>
<feature type="transmembrane region" description="Helical" evidence="1">
    <location>
        <begin position="85"/>
        <end position="109"/>
    </location>
</feature>
<protein>
    <submittedName>
        <fullName evidence="3">Uncharacterized protein</fullName>
    </submittedName>
</protein>
<comment type="caution">
    <text evidence="3">The sequence shown here is derived from an EMBL/GenBank/DDBJ whole genome shotgun (WGS) entry which is preliminary data.</text>
</comment>
<keyword evidence="2" id="KW-0732">Signal</keyword>
<organism evidence="3 4">
    <name type="scientific">Cotesia congregata</name>
    <name type="common">Parasitoid wasp</name>
    <name type="synonym">Apanteles congregatus</name>
    <dbReference type="NCBI Taxonomy" id="51543"/>
    <lineage>
        <taxon>Eukaryota</taxon>
        <taxon>Metazoa</taxon>
        <taxon>Ecdysozoa</taxon>
        <taxon>Arthropoda</taxon>
        <taxon>Hexapoda</taxon>
        <taxon>Insecta</taxon>
        <taxon>Pterygota</taxon>
        <taxon>Neoptera</taxon>
        <taxon>Endopterygota</taxon>
        <taxon>Hymenoptera</taxon>
        <taxon>Apocrita</taxon>
        <taxon>Ichneumonoidea</taxon>
        <taxon>Braconidae</taxon>
        <taxon>Microgastrinae</taxon>
        <taxon>Cotesia</taxon>
    </lineage>
</organism>
<evidence type="ECO:0000313" key="3">
    <source>
        <dbReference type="EMBL" id="CAG5090320.1"/>
    </source>
</evidence>
<feature type="chain" id="PRO_5035280947" evidence="2">
    <location>
        <begin position="23"/>
        <end position="115"/>
    </location>
</feature>
<evidence type="ECO:0000256" key="1">
    <source>
        <dbReference type="SAM" id="Phobius"/>
    </source>
</evidence>
<evidence type="ECO:0000256" key="2">
    <source>
        <dbReference type="SAM" id="SignalP"/>
    </source>
</evidence>
<keyword evidence="1" id="KW-0812">Transmembrane</keyword>
<reference evidence="3" key="1">
    <citation type="submission" date="2021-04" db="EMBL/GenBank/DDBJ databases">
        <authorList>
            <person name="Chebbi M.A.C M."/>
        </authorList>
    </citation>
    <scope>NUCLEOTIDE SEQUENCE</scope>
</reference>
<accession>A0A8J2HHC1</accession>